<evidence type="ECO:0000313" key="2">
    <source>
        <dbReference type="EMBL" id="SIS31421.1"/>
    </source>
</evidence>
<dbReference type="OrthoDB" id="1250129at2"/>
<evidence type="ECO:0000313" key="3">
    <source>
        <dbReference type="Proteomes" id="UP000186106"/>
    </source>
</evidence>
<dbReference type="Proteomes" id="UP000186106">
    <property type="component" value="Unassembled WGS sequence"/>
</dbReference>
<dbReference type="STRING" id="112234.SAMN05421768_102374"/>
<accession>A0A1N7I2X0</accession>
<dbReference type="EMBL" id="FTNZ01000002">
    <property type="protein sequence ID" value="SIS31421.1"/>
    <property type="molecule type" value="Genomic_DNA"/>
</dbReference>
<dbReference type="KEGG" id="cjt:EG359_08645"/>
<dbReference type="PROSITE" id="PS51257">
    <property type="entry name" value="PROKAR_LIPOPROTEIN"/>
    <property type="match status" value="1"/>
</dbReference>
<organism evidence="2 3">
    <name type="scientific">Chryseobacterium joostei</name>
    <dbReference type="NCBI Taxonomy" id="112234"/>
    <lineage>
        <taxon>Bacteria</taxon>
        <taxon>Pseudomonadati</taxon>
        <taxon>Bacteroidota</taxon>
        <taxon>Flavobacteriia</taxon>
        <taxon>Flavobacteriales</taxon>
        <taxon>Weeksellaceae</taxon>
        <taxon>Chryseobacterium group</taxon>
        <taxon>Chryseobacterium</taxon>
    </lineage>
</organism>
<gene>
    <name evidence="1" type="ORF">EG359_08645</name>
    <name evidence="2" type="ORF">SAMN05421768_102374</name>
</gene>
<reference evidence="1 4" key="2">
    <citation type="submission" date="2018-11" db="EMBL/GenBank/DDBJ databases">
        <title>Proposal to divide the Flavobacteriaceae and reorganize its genera based on Amino Acid Identity values calculated from whole genome sequences.</title>
        <authorList>
            <person name="Nicholson A.C."/>
            <person name="Gulvik C.A."/>
            <person name="Whitney A.M."/>
            <person name="Humrighouse B.W."/>
            <person name="Bell M."/>
            <person name="Holmes B."/>
            <person name="Steigerwalt A.G."/>
            <person name="Villarma A."/>
            <person name="Sheth M."/>
            <person name="Batra D."/>
            <person name="Pryor J."/>
            <person name="Bernardet J.-F."/>
            <person name="Hugo C."/>
            <person name="Kampfer P."/>
            <person name="Newman J."/>
            <person name="McQuiston J.R."/>
        </authorList>
    </citation>
    <scope>NUCLEOTIDE SEQUENCE [LARGE SCALE GENOMIC DNA]</scope>
    <source>
        <strain evidence="1 4">DSM 16927</strain>
    </source>
</reference>
<evidence type="ECO:0000313" key="1">
    <source>
        <dbReference type="EMBL" id="AZA99675.1"/>
    </source>
</evidence>
<keyword evidence="4" id="KW-1185">Reference proteome</keyword>
<evidence type="ECO:0008006" key="5">
    <source>
        <dbReference type="Google" id="ProtNLM"/>
    </source>
</evidence>
<dbReference type="EMBL" id="CP033926">
    <property type="protein sequence ID" value="AZA99675.1"/>
    <property type="molecule type" value="Genomic_DNA"/>
</dbReference>
<proteinExistence type="predicted"/>
<reference evidence="2 3" key="1">
    <citation type="submission" date="2017-01" db="EMBL/GenBank/DDBJ databases">
        <authorList>
            <person name="Mah S.A."/>
            <person name="Swanson W.J."/>
            <person name="Moy G.W."/>
            <person name="Vacquier V.D."/>
        </authorList>
    </citation>
    <scope>NUCLEOTIDE SEQUENCE [LARGE SCALE GENOMIC DNA]</scope>
    <source>
        <strain evidence="2 3">DSM 16927</strain>
    </source>
</reference>
<dbReference type="RefSeq" id="WP_076352442.1">
    <property type="nucleotide sequence ID" value="NZ_CP033926.1"/>
</dbReference>
<dbReference type="AlphaFoldDB" id="A0A1N7I2X0"/>
<name>A0A1N7I2X0_9FLAO</name>
<sequence length="161" mass="18869">MVKNIALIGAWCILLLSCSQNQKKETKANDELRNVIAKYKPTGDTLKYVNSFLKKLDDQNTEAGIFINKYEYQIEDSCFKAQKKLWDSLSFHQNETAQETFDSLIITPQIKKYREHFAINFDEYAIAREFLVSRNSTVKYLNKKYKLGLWDPTLDPVRKDQ</sequence>
<evidence type="ECO:0000313" key="4">
    <source>
        <dbReference type="Proteomes" id="UP000279541"/>
    </source>
</evidence>
<protein>
    <recommendedName>
        <fullName evidence="5">Lipoprotein</fullName>
    </recommendedName>
</protein>
<dbReference type="Proteomes" id="UP000279541">
    <property type="component" value="Chromosome"/>
</dbReference>